<sequence length="131" mass="14321">MFVPPPEHQADHIGGILLTVCKGHVMEGDRIPTQGRNLIEPSSGRGSLKEASLQVSTSYRMRDDAPRADDARSPMMAVYIVASACRSRRPMLASKICDIQRIDYSIDSLMRAHAIQMVPEDGDLATAPQSS</sequence>
<dbReference type="EMBL" id="RDRA01000032">
    <property type="protein sequence ID" value="RXG86883.1"/>
    <property type="molecule type" value="Genomic_DNA"/>
</dbReference>
<protein>
    <submittedName>
        <fullName evidence="2">Uncharacterized protein</fullName>
    </submittedName>
</protein>
<evidence type="ECO:0000313" key="2">
    <source>
        <dbReference type="EMBL" id="RXG86883.1"/>
    </source>
</evidence>
<keyword evidence="3" id="KW-1185">Reference proteome</keyword>
<accession>A0ABY0DB44</accession>
<evidence type="ECO:0000256" key="1">
    <source>
        <dbReference type="SAM" id="MobiDB-lite"/>
    </source>
</evidence>
<evidence type="ECO:0000313" key="3">
    <source>
        <dbReference type="Proteomes" id="UP000289946"/>
    </source>
</evidence>
<organism evidence="2 3">
    <name type="scientific">Bradyrhizobium zhanjiangense</name>
    <dbReference type="NCBI Taxonomy" id="1325107"/>
    <lineage>
        <taxon>Bacteria</taxon>
        <taxon>Pseudomonadati</taxon>
        <taxon>Pseudomonadota</taxon>
        <taxon>Alphaproteobacteria</taxon>
        <taxon>Hyphomicrobiales</taxon>
        <taxon>Nitrobacteraceae</taxon>
        <taxon>Bradyrhizobium</taxon>
    </lineage>
</organism>
<dbReference type="Proteomes" id="UP000289946">
    <property type="component" value="Unassembled WGS sequence"/>
</dbReference>
<feature type="region of interest" description="Disordered" evidence="1">
    <location>
        <begin position="32"/>
        <end position="68"/>
    </location>
</feature>
<gene>
    <name evidence="2" type="ORF">EAS62_36805</name>
</gene>
<proteinExistence type="predicted"/>
<name>A0ABY0DB44_9BRAD</name>
<reference evidence="2 3" key="1">
    <citation type="submission" date="2018-10" db="EMBL/GenBank/DDBJ databases">
        <title>Bradyrhizobium sp. nov., isolated from effective nodules of peanut in China.</title>
        <authorList>
            <person name="Li Y."/>
        </authorList>
    </citation>
    <scope>NUCLEOTIDE SEQUENCE [LARGE SCALE GENOMIC DNA]</scope>
    <source>
        <strain evidence="2 3">CCBAU 51781</strain>
    </source>
</reference>
<comment type="caution">
    <text evidence="2">The sequence shown here is derived from an EMBL/GenBank/DDBJ whole genome shotgun (WGS) entry which is preliminary data.</text>
</comment>